<proteinExistence type="predicted"/>
<dbReference type="Gene3D" id="2.130.10.10">
    <property type="entry name" value="YVTN repeat-like/Quinoprotein amine dehydrogenase"/>
    <property type="match status" value="2"/>
</dbReference>
<dbReference type="PANTHER" id="PTHR47197:SF3">
    <property type="entry name" value="DIHYDRO-HEME D1 DEHYDROGENASE"/>
    <property type="match status" value="1"/>
</dbReference>
<dbReference type="InterPro" id="IPR015943">
    <property type="entry name" value="WD40/YVTN_repeat-like_dom_sf"/>
</dbReference>
<accession>A0A075FSF6</accession>
<dbReference type="PANTHER" id="PTHR47197">
    <property type="entry name" value="PROTEIN NIRF"/>
    <property type="match status" value="1"/>
</dbReference>
<evidence type="ECO:0000313" key="1">
    <source>
        <dbReference type="EMBL" id="AIE94268.1"/>
    </source>
</evidence>
<sequence length="545" mass="59456">MVRLRYLTPSILAVCVVSIIPFVSAYDFTESDFTIPNWIKNNAGWWADDQIDDSSFVIGLQWLISNDIITLPTTEQGVGDGENVIPSWVKNSAGWWADDEIHDVTFVAAIRYLIGEGIIIIEQEVEEVIGQVEEAEETSGCTFKGLPVPCPDVKEIAEISDFQMKVNSNDCFYCVAWGYVGEKFHIQIETFDEIGMRHIDGVTITAKIVSKDGELRHNFGTVTTEEGIYNGHIIIPSMDWYAENILSVTGEYDGVEKIIEKEFNVFRGKSGGGGITVSGASDCANVPPVSVKDDHPRPQAIAFSPNGLKMFVTSNTDSGDSIDHYDLTGPYCIATGTFVNGTTIETEEATPTGMAFSPDGKRMFIAGKHGDEVNQYNMDVPFTPSDATHVFAFAISDDQEDNPEGIAFNTQGTKMYITGASGDRVNEYDLVTPFEVSSASFAFSLDVSSQEAKPTDITFNNQGTKMFIVGSGGKEVNEYKLATPFVISSASHEYAFSVSAQETNPRGIAFDGSGKKMFIIGFAGKDVNVYQLTTPFTVSSATFVS</sequence>
<name>A0A075FSF6_9ARCH</name>
<dbReference type="SUPFAM" id="SSF75011">
    <property type="entry name" value="3-carboxy-cis,cis-mucoante lactonizing enzyme"/>
    <property type="match status" value="1"/>
</dbReference>
<dbReference type="EMBL" id="KF900419">
    <property type="protein sequence ID" value="AIE94268.1"/>
    <property type="molecule type" value="Genomic_DNA"/>
</dbReference>
<reference evidence="1" key="1">
    <citation type="journal article" date="2014" name="Genome Biol. Evol.">
        <title>Pangenome evidence for extensive interdomain horizontal transfer affecting lineage core and shell genes in uncultured planktonic thaumarchaeota and euryarchaeota.</title>
        <authorList>
            <person name="Deschamps P."/>
            <person name="Zivanovic Y."/>
            <person name="Moreira D."/>
            <person name="Rodriguez-Valera F."/>
            <person name="Lopez-Garcia P."/>
        </authorList>
    </citation>
    <scope>NUCLEOTIDE SEQUENCE</scope>
</reference>
<dbReference type="InterPro" id="IPR051200">
    <property type="entry name" value="Host-pathogen_enzymatic-act"/>
</dbReference>
<dbReference type="AlphaFoldDB" id="A0A075FSF6"/>
<protein>
    <submittedName>
        <fullName evidence="1">Uncharacterized protein</fullName>
    </submittedName>
</protein>
<organism evidence="1">
    <name type="scientific">uncultured marine thaumarchaeote AD1000_44_E12</name>
    <dbReference type="NCBI Taxonomy" id="1455918"/>
    <lineage>
        <taxon>Archaea</taxon>
        <taxon>Nitrososphaerota</taxon>
        <taxon>environmental samples</taxon>
    </lineage>
</organism>